<evidence type="ECO:0000256" key="6">
    <source>
        <dbReference type="ARBA" id="ARBA00022989"/>
    </source>
</evidence>
<evidence type="ECO:0000313" key="11">
    <source>
        <dbReference type="EMBL" id="RLM84936.1"/>
    </source>
</evidence>
<dbReference type="AlphaFoldDB" id="A0A3L6QNR7"/>
<evidence type="ECO:0000256" key="5">
    <source>
        <dbReference type="ARBA" id="ARBA00022723"/>
    </source>
</evidence>
<name>A0A3L6QNR7_PANMI</name>
<dbReference type="STRING" id="4540.A0A3L6QNR7"/>
<proteinExistence type="inferred from homology"/>
<evidence type="ECO:0000256" key="3">
    <source>
        <dbReference type="ARBA" id="ARBA00022617"/>
    </source>
</evidence>
<keyword evidence="10" id="KW-0472">Membrane</keyword>
<dbReference type="Pfam" id="PF00067">
    <property type="entry name" value="p450"/>
    <property type="match status" value="1"/>
</dbReference>
<dbReference type="OrthoDB" id="1470350at2759"/>
<keyword evidence="5" id="KW-0479">Metal-binding</keyword>
<evidence type="ECO:0000256" key="4">
    <source>
        <dbReference type="ARBA" id="ARBA00022692"/>
    </source>
</evidence>
<keyword evidence="8" id="KW-0408">Iron</keyword>
<accession>A0A3L6QNR7</accession>
<keyword evidence="4" id="KW-0812">Transmembrane</keyword>
<dbReference type="Proteomes" id="UP000275267">
    <property type="component" value="Unassembled WGS sequence"/>
</dbReference>
<reference evidence="12" key="1">
    <citation type="journal article" date="2019" name="Nat. Commun.">
        <title>The genome of broomcorn millet.</title>
        <authorList>
            <person name="Zou C."/>
            <person name="Miki D."/>
            <person name="Li D."/>
            <person name="Tang Q."/>
            <person name="Xiao L."/>
            <person name="Rajput S."/>
            <person name="Deng P."/>
            <person name="Jia W."/>
            <person name="Huang R."/>
            <person name="Zhang M."/>
            <person name="Sun Y."/>
            <person name="Hu J."/>
            <person name="Fu X."/>
            <person name="Schnable P.S."/>
            <person name="Li F."/>
            <person name="Zhang H."/>
            <person name="Feng B."/>
            <person name="Zhu X."/>
            <person name="Liu R."/>
            <person name="Schnable J.C."/>
            <person name="Zhu J.-K."/>
            <person name="Zhang H."/>
        </authorList>
    </citation>
    <scope>NUCLEOTIDE SEQUENCE [LARGE SCALE GENOMIC DNA]</scope>
</reference>
<keyword evidence="7" id="KW-0560">Oxidoreductase</keyword>
<dbReference type="GO" id="GO:0016020">
    <property type="term" value="C:membrane"/>
    <property type="evidence" value="ECO:0007669"/>
    <property type="project" value="UniProtKB-SubCell"/>
</dbReference>
<keyword evidence="12" id="KW-1185">Reference proteome</keyword>
<comment type="subcellular location">
    <subcellularLocation>
        <location evidence="1">Membrane</location>
    </subcellularLocation>
</comment>
<evidence type="ECO:0000313" key="12">
    <source>
        <dbReference type="Proteomes" id="UP000275267"/>
    </source>
</evidence>
<keyword evidence="9" id="KW-0503">Monooxygenase</keyword>
<organism evidence="11 12">
    <name type="scientific">Panicum miliaceum</name>
    <name type="common">Proso millet</name>
    <name type="synonym">Broomcorn millet</name>
    <dbReference type="NCBI Taxonomy" id="4540"/>
    <lineage>
        <taxon>Eukaryota</taxon>
        <taxon>Viridiplantae</taxon>
        <taxon>Streptophyta</taxon>
        <taxon>Embryophyta</taxon>
        <taxon>Tracheophyta</taxon>
        <taxon>Spermatophyta</taxon>
        <taxon>Magnoliopsida</taxon>
        <taxon>Liliopsida</taxon>
        <taxon>Poales</taxon>
        <taxon>Poaceae</taxon>
        <taxon>PACMAD clade</taxon>
        <taxon>Panicoideae</taxon>
        <taxon>Panicodae</taxon>
        <taxon>Paniceae</taxon>
        <taxon>Panicinae</taxon>
        <taxon>Panicum</taxon>
        <taxon>Panicum sect. Panicum</taxon>
    </lineage>
</organism>
<dbReference type="GO" id="GO:0004497">
    <property type="term" value="F:monooxygenase activity"/>
    <property type="evidence" value="ECO:0007669"/>
    <property type="project" value="UniProtKB-KW"/>
</dbReference>
<comment type="similarity">
    <text evidence="2">Belongs to the cytochrome P450 family.</text>
</comment>
<dbReference type="GO" id="GO:0020037">
    <property type="term" value="F:heme binding"/>
    <property type="evidence" value="ECO:0007669"/>
    <property type="project" value="InterPro"/>
</dbReference>
<dbReference type="SUPFAM" id="SSF48264">
    <property type="entry name" value="Cytochrome P450"/>
    <property type="match status" value="1"/>
</dbReference>
<dbReference type="GO" id="GO:0016705">
    <property type="term" value="F:oxidoreductase activity, acting on paired donors, with incorporation or reduction of molecular oxygen"/>
    <property type="evidence" value="ECO:0007669"/>
    <property type="project" value="InterPro"/>
</dbReference>
<evidence type="ECO:0000256" key="9">
    <source>
        <dbReference type="ARBA" id="ARBA00023033"/>
    </source>
</evidence>
<dbReference type="GO" id="GO:0005506">
    <property type="term" value="F:iron ion binding"/>
    <property type="evidence" value="ECO:0007669"/>
    <property type="project" value="InterPro"/>
</dbReference>
<sequence>MVFLHASRADVVRDLGLCVSQLDLGKSSYMKVTHRPLFGDGILKSSGEAWAYQRRLIAPELFPDKVRGVVDLMVGSATALVGAWEDRISNNRSGGGCCCLEFRIDDDIRAYSGDVISRTCFGSSYVKGKEIFAMIRELQKTVSKPNILAEMTGLSFLPTRTNRAAWRLNRQDVLVGYFQVISVSHSVLEHNQRGVRKSLQQYASTGHKAALAGHVQADSSIFWLLNQHFSFVQCATYDSADKSGFNLPTSTPKD</sequence>
<dbReference type="GO" id="GO:0006629">
    <property type="term" value="P:lipid metabolic process"/>
    <property type="evidence" value="ECO:0007669"/>
    <property type="project" value="UniProtKB-ARBA"/>
</dbReference>
<evidence type="ECO:0000256" key="8">
    <source>
        <dbReference type="ARBA" id="ARBA00023004"/>
    </source>
</evidence>
<dbReference type="PANTHER" id="PTHR24282:SF36">
    <property type="entry name" value="CYTOCHROME P450 714A1-RELATED"/>
    <property type="match status" value="1"/>
</dbReference>
<gene>
    <name evidence="11" type="ORF">C2845_PM04G34140</name>
</gene>
<dbReference type="PANTHER" id="PTHR24282">
    <property type="entry name" value="CYTOCHROME P450 FAMILY MEMBER"/>
    <property type="match status" value="1"/>
</dbReference>
<keyword evidence="6" id="KW-1133">Transmembrane helix</keyword>
<dbReference type="Gene3D" id="1.10.630.10">
    <property type="entry name" value="Cytochrome P450"/>
    <property type="match status" value="1"/>
</dbReference>
<protein>
    <submittedName>
        <fullName evidence="11">Uncharacterized protein</fullName>
    </submittedName>
</protein>
<dbReference type="InterPro" id="IPR001128">
    <property type="entry name" value="Cyt_P450"/>
</dbReference>
<dbReference type="InterPro" id="IPR050665">
    <property type="entry name" value="Cytochrome_P450_Monooxygen"/>
</dbReference>
<dbReference type="EMBL" id="PQIB02000011">
    <property type="protein sequence ID" value="RLM84936.1"/>
    <property type="molecule type" value="Genomic_DNA"/>
</dbReference>
<evidence type="ECO:0000256" key="10">
    <source>
        <dbReference type="ARBA" id="ARBA00023136"/>
    </source>
</evidence>
<keyword evidence="3" id="KW-0349">Heme</keyword>
<evidence type="ECO:0000256" key="7">
    <source>
        <dbReference type="ARBA" id="ARBA00023002"/>
    </source>
</evidence>
<comment type="caution">
    <text evidence="11">The sequence shown here is derived from an EMBL/GenBank/DDBJ whole genome shotgun (WGS) entry which is preliminary data.</text>
</comment>
<evidence type="ECO:0000256" key="1">
    <source>
        <dbReference type="ARBA" id="ARBA00004370"/>
    </source>
</evidence>
<evidence type="ECO:0000256" key="2">
    <source>
        <dbReference type="ARBA" id="ARBA00010617"/>
    </source>
</evidence>
<dbReference type="InterPro" id="IPR036396">
    <property type="entry name" value="Cyt_P450_sf"/>
</dbReference>